<reference evidence="2 3" key="1">
    <citation type="journal article" date="2014" name="Int. J. Syst. Evol. Microbiol.">
        <title>Complete genome sequence of Corynebacterium casei LMG S-19264T (=DSM 44701T), isolated from a smear-ripened cheese.</title>
        <authorList>
            <consortium name="US DOE Joint Genome Institute (JGI-PGF)"/>
            <person name="Walter F."/>
            <person name="Albersmeier A."/>
            <person name="Kalinowski J."/>
            <person name="Ruckert C."/>
        </authorList>
    </citation>
    <scope>NUCLEOTIDE SEQUENCE [LARGE SCALE GENOMIC DNA]</scope>
    <source>
        <strain evidence="2 3">CGMCC 1.15358</strain>
    </source>
</reference>
<sequence>MSDGFTSTRLCDRAIIRLTGEEGAGGSDVAEFLQGLVTNDVKGALPVWAALLSAQGKALFDFFVWPAKDALLIDCEAAHAEELAKRLTLYRLRRKIDIAIDPKVAVHWTAHRGDGGGDDPRMAALGQRWLEPVEDDPTDCADEAYRKHRLSLGVAEGREELGHDQTLWLECNAVELHGVSFSKGCYVGQENTARMNWRQKVNRRLVVVPLEKSEEKRRRVAYDQYDLAIDHLRVADADPSLFPKWLQGALTSAED</sequence>
<evidence type="ECO:0000313" key="2">
    <source>
        <dbReference type="EMBL" id="GGD45154.1"/>
    </source>
</evidence>
<comment type="caution">
    <text evidence="2">The sequence shown here is derived from an EMBL/GenBank/DDBJ whole genome shotgun (WGS) entry which is preliminary data.</text>
</comment>
<dbReference type="InterPro" id="IPR027266">
    <property type="entry name" value="TrmE/GcvT-like"/>
</dbReference>
<keyword evidence="1" id="KW-0809">Transit peptide</keyword>
<accession>A0A917DKN3</accession>
<keyword evidence="3" id="KW-1185">Reference proteome</keyword>
<dbReference type="NCBIfam" id="TIGR03317">
    <property type="entry name" value="ygfZ_signature"/>
    <property type="match status" value="1"/>
</dbReference>
<organism evidence="2 3">
    <name type="scientific">Croceicoccus pelagius</name>
    <dbReference type="NCBI Taxonomy" id="1703341"/>
    <lineage>
        <taxon>Bacteria</taxon>
        <taxon>Pseudomonadati</taxon>
        <taxon>Pseudomonadota</taxon>
        <taxon>Alphaproteobacteria</taxon>
        <taxon>Sphingomonadales</taxon>
        <taxon>Erythrobacteraceae</taxon>
        <taxon>Croceicoccus</taxon>
    </lineage>
</organism>
<dbReference type="OrthoDB" id="9796287at2"/>
<dbReference type="SUPFAM" id="SSF103025">
    <property type="entry name" value="Folate-binding domain"/>
    <property type="match status" value="1"/>
</dbReference>
<evidence type="ECO:0000313" key="3">
    <source>
        <dbReference type="Proteomes" id="UP000598997"/>
    </source>
</evidence>
<dbReference type="AlphaFoldDB" id="A0A917DKN3"/>
<dbReference type="InterPro" id="IPR017703">
    <property type="entry name" value="YgfZ/GCV_T_CS"/>
</dbReference>
<dbReference type="Proteomes" id="UP000598997">
    <property type="component" value="Unassembled WGS sequence"/>
</dbReference>
<evidence type="ECO:0000256" key="1">
    <source>
        <dbReference type="ARBA" id="ARBA00022946"/>
    </source>
</evidence>
<dbReference type="Gene3D" id="3.30.1360.120">
    <property type="entry name" value="Probable tRNA modification gtpase trme, domain 1"/>
    <property type="match status" value="2"/>
</dbReference>
<gene>
    <name evidence="2" type="ORF">GCM10010989_19090</name>
</gene>
<protein>
    <submittedName>
        <fullName evidence="2">Glycine cleavage system protein T</fullName>
    </submittedName>
</protein>
<dbReference type="GO" id="GO:0016226">
    <property type="term" value="P:iron-sulfur cluster assembly"/>
    <property type="evidence" value="ECO:0007669"/>
    <property type="project" value="TreeGrafter"/>
</dbReference>
<dbReference type="EMBL" id="BMIO01000005">
    <property type="protein sequence ID" value="GGD45154.1"/>
    <property type="molecule type" value="Genomic_DNA"/>
</dbReference>
<name>A0A917DKN3_9SPHN</name>
<proteinExistence type="predicted"/>
<dbReference type="RefSeq" id="WP_066761100.1">
    <property type="nucleotide sequence ID" value="NZ_BMIO01000005.1"/>
</dbReference>
<dbReference type="PANTHER" id="PTHR22602:SF0">
    <property type="entry name" value="TRANSFERASE CAF17, MITOCHONDRIAL-RELATED"/>
    <property type="match status" value="1"/>
</dbReference>
<dbReference type="PANTHER" id="PTHR22602">
    <property type="entry name" value="TRANSFERASE CAF17, MITOCHONDRIAL-RELATED"/>
    <property type="match status" value="1"/>
</dbReference>
<dbReference type="InterPro" id="IPR045179">
    <property type="entry name" value="YgfZ/GcvT"/>
</dbReference>